<accession>A0A9P5TAS7</accession>
<dbReference type="EMBL" id="WHVB01000005">
    <property type="protein sequence ID" value="KAF8482721.1"/>
    <property type="molecule type" value="Genomic_DNA"/>
</dbReference>
<organism evidence="2 3">
    <name type="scientific">Russula ochroleuca</name>
    <dbReference type="NCBI Taxonomy" id="152965"/>
    <lineage>
        <taxon>Eukaryota</taxon>
        <taxon>Fungi</taxon>
        <taxon>Dikarya</taxon>
        <taxon>Basidiomycota</taxon>
        <taxon>Agaricomycotina</taxon>
        <taxon>Agaricomycetes</taxon>
        <taxon>Russulales</taxon>
        <taxon>Russulaceae</taxon>
        <taxon>Russula</taxon>
    </lineage>
</organism>
<feature type="compositionally biased region" description="Low complexity" evidence="1">
    <location>
        <begin position="361"/>
        <end position="374"/>
    </location>
</feature>
<proteinExistence type="predicted"/>
<feature type="compositionally biased region" description="Polar residues" evidence="1">
    <location>
        <begin position="82"/>
        <end position="96"/>
    </location>
</feature>
<reference evidence="2" key="1">
    <citation type="submission" date="2019-10" db="EMBL/GenBank/DDBJ databases">
        <authorList>
            <consortium name="DOE Joint Genome Institute"/>
            <person name="Kuo A."/>
            <person name="Miyauchi S."/>
            <person name="Kiss E."/>
            <person name="Drula E."/>
            <person name="Kohler A."/>
            <person name="Sanchez-Garcia M."/>
            <person name="Andreopoulos B."/>
            <person name="Barry K.W."/>
            <person name="Bonito G."/>
            <person name="Buee M."/>
            <person name="Carver A."/>
            <person name="Chen C."/>
            <person name="Cichocki N."/>
            <person name="Clum A."/>
            <person name="Culley D."/>
            <person name="Crous P.W."/>
            <person name="Fauchery L."/>
            <person name="Girlanda M."/>
            <person name="Hayes R."/>
            <person name="Keri Z."/>
            <person name="LaButti K."/>
            <person name="Lipzen A."/>
            <person name="Lombard V."/>
            <person name="Magnuson J."/>
            <person name="Maillard F."/>
            <person name="Morin E."/>
            <person name="Murat C."/>
            <person name="Nolan M."/>
            <person name="Ohm R."/>
            <person name="Pangilinan J."/>
            <person name="Pereira M."/>
            <person name="Perotto S."/>
            <person name="Peter M."/>
            <person name="Riley R."/>
            <person name="Sitrit Y."/>
            <person name="Stielow B."/>
            <person name="Szollosi G."/>
            <person name="Zifcakova L."/>
            <person name="Stursova M."/>
            <person name="Spatafora J.W."/>
            <person name="Tedersoo L."/>
            <person name="Vaario L.-M."/>
            <person name="Yamada A."/>
            <person name="Yan M."/>
            <person name="Wang P."/>
            <person name="Xu J."/>
            <person name="Bruns T."/>
            <person name="Baldrian P."/>
            <person name="Vilgalys R."/>
            <person name="Henrissat B."/>
            <person name="Grigoriev I.V."/>
            <person name="Hibbett D."/>
            <person name="Nagy L.G."/>
            <person name="Martin F.M."/>
        </authorList>
    </citation>
    <scope>NUCLEOTIDE SEQUENCE</scope>
    <source>
        <strain evidence="2">Prilba</strain>
    </source>
</reference>
<reference evidence="2" key="2">
    <citation type="journal article" date="2020" name="Nat. Commun.">
        <title>Large-scale genome sequencing of mycorrhizal fungi provides insights into the early evolution of symbiotic traits.</title>
        <authorList>
            <person name="Miyauchi S."/>
            <person name="Kiss E."/>
            <person name="Kuo A."/>
            <person name="Drula E."/>
            <person name="Kohler A."/>
            <person name="Sanchez-Garcia M."/>
            <person name="Morin E."/>
            <person name="Andreopoulos B."/>
            <person name="Barry K.W."/>
            <person name="Bonito G."/>
            <person name="Buee M."/>
            <person name="Carver A."/>
            <person name="Chen C."/>
            <person name="Cichocki N."/>
            <person name="Clum A."/>
            <person name="Culley D."/>
            <person name="Crous P.W."/>
            <person name="Fauchery L."/>
            <person name="Girlanda M."/>
            <person name="Hayes R.D."/>
            <person name="Keri Z."/>
            <person name="LaButti K."/>
            <person name="Lipzen A."/>
            <person name="Lombard V."/>
            <person name="Magnuson J."/>
            <person name="Maillard F."/>
            <person name="Murat C."/>
            <person name="Nolan M."/>
            <person name="Ohm R.A."/>
            <person name="Pangilinan J."/>
            <person name="Pereira M.F."/>
            <person name="Perotto S."/>
            <person name="Peter M."/>
            <person name="Pfister S."/>
            <person name="Riley R."/>
            <person name="Sitrit Y."/>
            <person name="Stielow J.B."/>
            <person name="Szollosi G."/>
            <person name="Zifcakova L."/>
            <person name="Stursova M."/>
            <person name="Spatafora J.W."/>
            <person name="Tedersoo L."/>
            <person name="Vaario L.M."/>
            <person name="Yamada A."/>
            <person name="Yan M."/>
            <person name="Wang P."/>
            <person name="Xu J."/>
            <person name="Bruns T."/>
            <person name="Baldrian P."/>
            <person name="Vilgalys R."/>
            <person name="Dunand C."/>
            <person name="Henrissat B."/>
            <person name="Grigoriev I.V."/>
            <person name="Hibbett D."/>
            <person name="Nagy L.G."/>
            <person name="Martin F.M."/>
        </authorList>
    </citation>
    <scope>NUCLEOTIDE SEQUENCE</scope>
    <source>
        <strain evidence="2">Prilba</strain>
    </source>
</reference>
<feature type="compositionally biased region" description="Basic and acidic residues" evidence="1">
    <location>
        <begin position="451"/>
        <end position="462"/>
    </location>
</feature>
<feature type="region of interest" description="Disordered" evidence="1">
    <location>
        <begin position="352"/>
        <end position="374"/>
    </location>
</feature>
<protein>
    <submittedName>
        <fullName evidence="2">Uncharacterized protein</fullName>
    </submittedName>
</protein>
<name>A0A9P5TAS7_9AGAM</name>
<dbReference type="OrthoDB" id="3182672at2759"/>
<sequence>MNHRERRAYDIYEEDPGATPRAGTFDFVDAVLPWRFEEPLPPPVPPKSDLKARAAAAIPIPKAIPERVTPWLLRRVKAPVTRGTTQMTTHSPQQKASADVRGSPKPPAYVYHAVQQQQIRPSEERLGIVPPPQSGDNVAIPASRPVTPAPQTAHPHTPPKPAVADRSTRSRSEAQRAPTLPSSSPQPQPSIRSAHEERSRSRTAAPLRNAVLPERVPLPSYHSAEPFPAPPPYRASAEDGYPNSGRSRSLPRSRKHGSAFEKDPLPPLPSHPPLSSSAMSRIQAGYKISKEFGDAIKRQEVRIAIPTPEHTRLDPEPTPLSGSAVSRIQAGYKVSKEFGDAVMRQEVRVAIPTPDHTKLDPASSQPPLSSSAVSRIQAGYKVSKEFGDAIMRQEVRLAIPTPDHDLAPTPRAGRRFMSASELQSFRKAKQRTDKGSLEHELRQRTSSKPSSRVERCSGDSRQRATSTNSGRGQDIKR</sequence>
<dbReference type="AlphaFoldDB" id="A0A9P5TAS7"/>
<feature type="compositionally biased region" description="Low complexity" evidence="1">
    <location>
        <begin position="145"/>
        <end position="155"/>
    </location>
</feature>
<gene>
    <name evidence="2" type="ORF">DFH94DRAFT_843800</name>
</gene>
<dbReference type="Proteomes" id="UP000759537">
    <property type="component" value="Unassembled WGS sequence"/>
</dbReference>
<evidence type="ECO:0000313" key="3">
    <source>
        <dbReference type="Proteomes" id="UP000759537"/>
    </source>
</evidence>
<feature type="region of interest" description="Disordered" evidence="1">
    <location>
        <begin position="80"/>
        <end position="282"/>
    </location>
</feature>
<feature type="region of interest" description="Disordered" evidence="1">
    <location>
        <begin position="302"/>
        <end position="325"/>
    </location>
</feature>
<comment type="caution">
    <text evidence="2">The sequence shown here is derived from an EMBL/GenBank/DDBJ whole genome shotgun (WGS) entry which is preliminary data.</text>
</comment>
<keyword evidence="3" id="KW-1185">Reference proteome</keyword>
<feature type="compositionally biased region" description="Basic and acidic residues" evidence="1">
    <location>
        <begin position="430"/>
        <end position="443"/>
    </location>
</feature>
<feature type="region of interest" description="Disordered" evidence="1">
    <location>
        <begin position="421"/>
        <end position="477"/>
    </location>
</feature>
<evidence type="ECO:0000256" key="1">
    <source>
        <dbReference type="SAM" id="MobiDB-lite"/>
    </source>
</evidence>
<evidence type="ECO:0000313" key="2">
    <source>
        <dbReference type="EMBL" id="KAF8482721.1"/>
    </source>
</evidence>